<comment type="catalytic activity">
    <reaction evidence="1 11">
        <text>D-ribulose 5-phosphate = (2S)-2-hydroxy-3-oxobutyl phosphate + formate + H(+)</text>
        <dbReference type="Rhea" id="RHEA:18457"/>
        <dbReference type="ChEBI" id="CHEBI:15378"/>
        <dbReference type="ChEBI" id="CHEBI:15740"/>
        <dbReference type="ChEBI" id="CHEBI:58121"/>
        <dbReference type="ChEBI" id="CHEBI:58830"/>
        <dbReference type="EC" id="4.1.99.12"/>
    </reaction>
</comment>
<dbReference type="EC" id="4.1.99.12" evidence="11"/>
<comment type="cofactor">
    <cofactor evidence="2">
        <name>Mn(2+)</name>
        <dbReference type="ChEBI" id="CHEBI:29035"/>
    </cofactor>
</comment>
<dbReference type="EMBL" id="MLOK01000039">
    <property type="protein sequence ID" value="OIM21151.1"/>
    <property type="molecule type" value="Genomic_DNA"/>
</dbReference>
<evidence type="ECO:0000256" key="11">
    <source>
        <dbReference type="RuleBase" id="RU003843"/>
    </source>
</evidence>
<protein>
    <recommendedName>
        <fullName evidence="11">3,4-dihydroxy-2-butanone 4-phosphate synthase</fullName>
        <shortName evidence="11">DHBP synthase</shortName>
        <ecNumber evidence="11">4.1.99.12</ecNumber>
    </recommendedName>
</protein>
<keyword evidence="10 11" id="KW-0456">Lyase</keyword>
<dbReference type="InterPro" id="IPR017945">
    <property type="entry name" value="DHBP_synth_RibB-like_a/b_dom"/>
</dbReference>
<dbReference type="Pfam" id="PF00926">
    <property type="entry name" value="DHBP_synthase"/>
    <property type="match status" value="1"/>
</dbReference>
<gene>
    <name evidence="12" type="ORF">ATX59_05040</name>
</gene>
<comment type="subunit">
    <text evidence="11">Homodimer.</text>
</comment>
<comment type="cofactor">
    <cofactor evidence="11">
        <name>Mg(2+)</name>
        <dbReference type="ChEBI" id="CHEBI:18420"/>
    </cofactor>
    <cofactor evidence="11">
        <name>Mn(2+)</name>
        <dbReference type="ChEBI" id="CHEBI:29035"/>
    </cofactor>
    <text evidence="11">Binds 2 divalent metal cations per subunit. Magnesium or manganese.</text>
</comment>
<dbReference type="GO" id="GO:0003935">
    <property type="term" value="F:GTP cyclohydrolase II activity"/>
    <property type="evidence" value="ECO:0007669"/>
    <property type="project" value="TreeGrafter"/>
</dbReference>
<keyword evidence="7 11" id="KW-0479">Metal-binding</keyword>
<dbReference type="RefSeq" id="WP_071437529.1">
    <property type="nucleotide sequence ID" value="NZ_MLOK01000039.1"/>
</dbReference>
<dbReference type="GO" id="GO:0046872">
    <property type="term" value="F:metal ion binding"/>
    <property type="evidence" value="ECO:0007669"/>
    <property type="project" value="UniProtKB-KW"/>
</dbReference>
<dbReference type="Gene3D" id="3.90.870.10">
    <property type="entry name" value="DHBP synthase"/>
    <property type="match status" value="1"/>
</dbReference>
<dbReference type="FunFam" id="3.90.870.10:FF:000001">
    <property type="entry name" value="Riboflavin biosynthesis protein RibBA"/>
    <property type="match status" value="1"/>
</dbReference>
<evidence type="ECO:0000256" key="6">
    <source>
        <dbReference type="ARBA" id="ARBA00022619"/>
    </source>
</evidence>
<dbReference type="PANTHER" id="PTHR21327:SF18">
    <property type="entry name" value="3,4-DIHYDROXY-2-BUTANONE 4-PHOSPHATE SYNTHASE"/>
    <property type="match status" value="1"/>
</dbReference>
<comment type="pathway">
    <text evidence="4 11">Cofactor biosynthesis; riboflavin biosynthesis; 2-hydroxy-3-oxobutyl phosphate from D-ribulose 5-phosphate: step 1/1.</text>
</comment>
<evidence type="ECO:0000256" key="9">
    <source>
        <dbReference type="ARBA" id="ARBA00023211"/>
    </source>
</evidence>
<dbReference type="Proteomes" id="UP000181728">
    <property type="component" value="Unassembled WGS sequence"/>
</dbReference>
<comment type="similarity">
    <text evidence="5">In the N-terminal section; belongs to the DHBP synthase family.</text>
</comment>
<organism evidence="12 13">
    <name type="scientific">Oenococcus oeni</name>
    <name type="common">Leuconostoc oenos</name>
    <dbReference type="NCBI Taxonomy" id="1247"/>
    <lineage>
        <taxon>Bacteria</taxon>
        <taxon>Bacillati</taxon>
        <taxon>Bacillota</taxon>
        <taxon>Bacilli</taxon>
        <taxon>Lactobacillales</taxon>
        <taxon>Lactobacillaceae</taxon>
        <taxon>Oenococcus</taxon>
    </lineage>
</organism>
<dbReference type="GO" id="GO:0009231">
    <property type="term" value="P:riboflavin biosynthetic process"/>
    <property type="evidence" value="ECO:0007669"/>
    <property type="project" value="UniProtKB-UniPathway"/>
</dbReference>
<name>A0A6N4A7E0_OENOE</name>
<dbReference type="PANTHER" id="PTHR21327">
    <property type="entry name" value="GTP CYCLOHYDROLASE II-RELATED"/>
    <property type="match status" value="1"/>
</dbReference>
<evidence type="ECO:0000256" key="5">
    <source>
        <dbReference type="ARBA" id="ARBA00005520"/>
    </source>
</evidence>
<keyword evidence="6 11" id="KW-0686">Riboflavin biosynthesis</keyword>
<dbReference type="NCBIfam" id="TIGR00506">
    <property type="entry name" value="ribB"/>
    <property type="match status" value="1"/>
</dbReference>
<dbReference type="GO" id="GO:0005829">
    <property type="term" value="C:cytosol"/>
    <property type="evidence" value="ECO:0007669"/>
    <property type="project" value="TreeGrafter"/>
</dbReference>
<evidence type="ECO:0000256" key="4">
    <source>
        <dbReference type="ARBA" id="ARBA00004904"/>
    </source>
</evidence>
<comment type="caution">
    <text evidence="12">The sequence shown here is derived from an EMBL/GenBank/DDBJ whole genome shotgun (WGS) entry which is preliminary data.</text>
</comment>
<sequence length="212" mass="22959">MNSSSVVKAVEALKKGKLIIVVDNSDRENEGDLLGLGAKMTPENMNFMVTNARGLVCAPITSALAKRLGLKAMVEKNTETNKTAFTISLDGTNEIGGITTGVSAYDRTATINKLSDPNCEAKDFVHPGHMFPLIAKDGGVLERNGHTEAAVDLAKLCGVTPVGTIVEVLRPDRHMARRDYLSQMSNEYQLPMLSIDELSEFIRENGLDPIDL</sequence>
<dbReference type="InterPro" id="IPR000422">
    <property type="entry name" value="DHBP_synthase_RibB"/>
</dbReference>
<dbReference type="UniPathway" id="UPA00275">
    <property type="reaction ID" value="UER00399"/>
</dbReference>
<evidence type="ECO:0000256" key="8">
    <source>
        <dbReference type="ARBA" id="ARBA00022842"/>
    </source>
</evidence>
<keyword evidence="9 11" id="KW-0464">Manganese</keyword>
<evidence type="ECO:0000256" key="1">
    <source>
        <dbReference type="ARBA" id="ARBA00000141"/>
    </source>
</evidence>
<evidence type="ECO:0000256" key="10">
    <source>
        <dbReference type="ARBA" id="ARBA00023239"/>
    </source>
</evidence>
<evidence type="ECO:0000256" key="3">
    <source>
        <dbReference type="ARBA" id="ARBA00002284"/>
    </source>
</evidence>
<comment type="function">
    <text evidence="3 11">Catalyzes the conversion of D-ribulose 5-phosphate to formate and 3,4-dihydroxy-2-butanone 4-phosphate.</text>
</comment>
<dbReference type="GO" id="GO:0008686">
    <property type="term" value="F:3,4-dihydroxy-2-butanone-4-phosphate synthase activity"/>
    <property type="evidence" value="ECO:0007669"/>
    <property type="project" value="UniProtKB-EC"/>
</dbReference>
<evidence type="ECO:0000313" key="13">
    <source>
        <dbReference type="Proteomes" id="UP000181728"/>
    </source>
</evidence>
<dbReference type="SUPFAM" id="SSF55821">
    <property type="entry name" value="YrdC/RibB"/>
    <property type="match status" value="1"/>
</dbReference>
<evidence type="ECO:0000256" key="2">
    <source>
        <dbReference type="ARBA" id="ARBA00001936"/>
    </source>
</evidence>
<evidence type="ECO:0000313" key="12">
    <source>
        <dbReference type="EMBL" id="OIM21151.1"/>
    </source>
</evidence>
<accession>A0A6N4A7E0</accession>
<dbReference type="AlphaFoldDB" id="A0A6N4A7E0"/>
<comment type="similarity">
    <text evidence="11">Belongs to the DHBP synthase family.</text>
</comment>
<evidence type="ECO:0000256" key="7">
    <source>
        <dbReference type="ARBA" id="ARBA00022723"/>
    </source>
</evidence>
<keyword evidence="8 11" id="KW-0460">Magnesium</keyword>
<reference evidence="12 13" key="1">
    <citation type="journal article" date="2016" name="BMC Genomics">
        <title>Consensus pan-genome assembly of the specialised wine bacterium Oenococcus oeni.</title>
        <authorList>
            <person name="Sternes P.R."/>
            <person name="Borneman A.R."/>
        </authorList>
    </citation>
    <scope>NUCLEOTIDE SEQUENCE [LARGE SCALE GENOMIC DNA]</scope>
    <source>
        <strain evidence="12 13">AWRIB661</strain>
    </source>
</reference>
<proteinExistence type="inferred from homology"/>